<keyword evidence="3" id="KW-1185">Reference proteome</keyword>
<evidence type="ECO:0000313" key="3">
    <source>
        <dbReference type="Proteomes" id="UP001595530"/>
    </source>
</evidence>
<evidence type="ECO:0000313" key="2">
    <source>
        <dbReference type="EMBL" id="MFC3109493.1"/>
    </source>
</evidence>
<keyword evidence="1" id="KW-0472">Membrane</keyword>
<evidence type="ECO:0000256" key="1">
    <source>
        <dbReference type="SAM" id="Phobius"/>
    </source>
</evidence>
<keyword evidence="1" id="KW-1133">Transmembrane helix</keyword>
<feature type="transmembrane region" description="Helical" evidence="1">
    <location>
        <begin position="6"/>
        <end position="28"/>
    </location>
</feature>
<dbReference type="Proteomes" id="UP001595530">
    <property type="component" value="Unassembled WGS sequence"/>
</dbReference>
<proteinExistence type="predicted"/>
<dbReference type="RefSeq" id="WP_390329319.1">
    <property type="nucleotide sequence ID" value="NZ_JBHRTP010000052.1"/>
</dbReference>
<dbReference type="EMBL" id="JBHRTP010000052">
    <property type="protein sequence ID" value="MFC3109493.1"/>
    <property type="molecule type" value="Genomic_DNA"/>
</dbReference>
<organism evidence="2 3">
    <name type="scientific">Undibacterium arcticum</name>
    <dbReference type="NCBI Taxonomy" id="1762892"/>
    <lineage>
        <taxon>Bacteria</taxon>
        <taxon>Pseudomonadati</taxon>
        <taxon>Pseudomonadota</taxon>
        <taxon>Betaproteobacteria</taxon>
        <taxon>Burkholderiales</taxon>
        <taxon>Oxalobacteraceae</taxon>
        <taxon>Undibacterium</taxon>
    </lineage>
</organism>
<comment type="caution">
    <text evidence="2">The sequence shown here is derived from an EMBL/GenBank/DDBJ whole genome shotgun (WGS) entry which is preliminary data.</text>
</comment>
<name>A0ABV7F344_9BURK</name>
<reference evidence="3" key="1">
    <citation type="journal article" date="2019" name="Int. J. Syst. Evol. Microbiol.">
        <title>The Global Catalogue of Microorganisms (GCM) 10K type strain sequencing project: providing services to taxonomists for standard genome sequencing and annotation.</title>
        <authorList>
            <consortium name="The Broad Institute Genomics Platform"/>
            <consortium name="The Broad Institute Genome Sequencing Center for Infectious Disease"/>
            <person name="Wu L."/>
            <person name="Ma J."/>
        </authorList>
    </citation>
    <scope>NUCLEOTIDE SEQUENCE [LARGE SCALE GENOMIC DNA]</scope>
    <source>
        <strain evidence="3">KCTC 42986</strain>
    </source>
</reference>
<protein>
    <submittedName>
        <fullName evidence="2">Uncharacterized protein</fullName>
    </submittedName>
</protein>
<sequence>MTTNELWTLGIAGYAAVVSMFVLGWDAYKWLDSGPKVRLTASTGMKMVGGGQIDPKTYVSVTAVNLGDRATTITNLGFLYYSSWLKAKFRQNKPDKAFIISGPSQVQVIPYRFEAGAQWIGLADQGDDVVKLIRDGCLFVVLYHSHGGKGVRHRLNVKEPTT</sequence>
<keyword evidence="1" id="KW-0812">Transmembrane</keyword>
<accession>A0ABV7F344</accession>
<gene>
    <name evidence="2" type="ORF">ACFOFO_16245</name>
</gene>